<sequence length="450" mass="50531">MKSNLVRSFGKVFETSLGKRLGKVLGKALWCHVLCLIVLCVIVGCADEVSEPNYIVSPYTEQTMEFFDRSRSDDWPNRLETVEIDGQRCILKKQTRVIFISLQNYTLETVPEKLVEGIPFFGLALGSDEPSDPAVLEKILSVFGTINAWLLELRNLEVRVSSDNDEHPRPPRCVINANIFRISHTPKTTIEWVQKRLALSESQLLFIISCMPDFGNLEVLDGFSPACLVRLALHDIDKLDSLDCKLFREGPLPDELEISGNSTVTTPKISEEIIWNMLAKKKWVSLRMPVELWVELMKPSEQPKLLRVGYLQIVFCPGSSIPTPVVGMDRVTAGYLSIRLTNAKNLLTITDAEQTLDWVSTAFVGLETLIVDGPSGPELKYFIRSHTIDIPTIPTLKRIEVFDVECLHDPNIIRDDSKIVCLSLEAWELFGSGKLGDELANSQTDLSQLS</sequence>
<dbReference type="EMBL" id="LTDL01000036">
    <property type="protein sequence ID" value="OAG30265.1"/>
    <property type="molecule type" value="Genomic_DNA"/>
</dbReference>
<evidence type="ECO:0000313" key="2">
    <source>
        <dbReference type="Proteomes" id="UP000185944"/>
    </source>
</evidence>
<gene>
    <name evidence="1" type="ORF">NEDG_02254</name>
</gene>
<keyword evidence="2" id="KW-1185">Reference proteome</keyword>
<reference evidence="1 2" key="1">
    <citation type="submission" date="2016-02" db="EMBL/GenBank/DDBJ databases">
        <title>Discovery of a natural microsporidian pathogen with a broad tissue tropism in Caenorhabditis elegans.</title>
        <authorList>
            <person name="Luallen R.J."/>
            <person name="Reinke A.W."/>
            <person name="Tong L."/>
            <person name="Botts M.R."/>
            <person name="Felix M.-A."/>
            <person name="Troemel E.R."/>
        </authorList>
    </citation>
    <scope>NUCLEOTIDE SEQUENCE [LARGE SCALE GENOMIC DNA]</scope>
    <source>
        <strain evidence="1 2">JUm2807</strain>
    </source>
</reference>
<comment type="caution">
    <text evidence="1">The sequence shown here is derived from an EMBL/GenBank/DDBJ whole genome shotgun (WGS) entry which is preliminary data.</text>
</comment>
<dbReference type="AlphaFoldDB" id="A0A177EE81"/>
<dbReference type="Proteomes" id="UP000185944">
    <property type="component" value="Unassembled WGS sequence"/>
</dbReference>
<dbReference type="RefSeq" id="XP_067544666.1">
    <property type="nucleotide sequence ID" value="XM_067689672.1"/>
</dbReference>
<dbReference type="GeneID" id="93648604"/>
<evidence type="ECO:0000313" key="1">
    <source>
        <dbReference type="EMBL" id="OAG30265.1"/>
    </source>
</evidence>
<feature type="non-terminal residue" evidence="1">
    <location>
        <position position="450"/>
    </location>
</feature>
<proteinExistence type="predicted"/>
<protein>
    <submittedName>
        <fullName evidence="1">Uncharacterized protein</fullName>
    </submittedName>
</protein>
<dbReference type="VEuPathDB" id="MicrosporidiaDB:NEDG_02254"/>
<accession>A0A177EE81</accession>
<organism evidence="1 2">
    <name type="scientific">Nematocida displodere</name>
    <dbReference type="NCBI Taxonomy" id="1805483"/>
    <lineage>
        <taxon>Eukaryota</taxon>
        <taxon>Fungi</taxon>
        <taxon>Fungi incertae sedis</taxon>
        <taxon>Microsporidia</taxon>
        <taxon>Nematocida</taxon>
    </lineage>
</organism>
<name>A0A177EE81_9MICR</name>